<dbReference type="InterPro" id="IPR001940">
    <property type="entry name" value="Peptidase_S1C"/>
</dbReference>
<dbReference type="FunFam" id="2.40.10.10:FF:000001">
    <property type="entry name" value="Periplasmic serine protease DegS"/>
    <property type="match status" value="1"/>
</dbReference>
<evidence type="ECO:0000313" key="7">
    <source>
        <dbReference type="EMBL" id="GIM02889.1"/>
    </source>
</evidence>
<dbReference type="AlphaFoldDB" id="A0A8J4GA47"/>
<dbReference type="InterPro" id="IPR009003">
    <property type="entry name" value="Peptidase_S1_PA"/>
</dbReference>
<dbReference type="Pfam" id="PF13180">
    <property type="entry name" value="PDZ_2"/>
    <property type="match status" value="1"/>
</dbReference>
<dbReference type="CDD" id="cd00990">
    <property type="entry name" value="cpPDZ_AtDEGP1-like"/>
    <property type="match status" value="1"/>
</dbReference>
<sequence>MSFRQHFKAQTTPRADELHTSSHGVRGNSKNAVCHGGRQVLPATSTRRGLHLHLTPKATSSCSEDARTTTTSASESSWYHSEKTSRASEEINSRLLHSFVATLGAASLLVGSCLAPGPALSRPRLTPEEQLTIEIFKESTPSVVNVTNLAIKRDAFTMNMLEMPQGQGSGFIWDTVGHVVTNYHVIQDASDIKVTLANGEELSATLVGVDQDKDIAVLQIGPPQLSGAEGELMAGPTSSLTSQSQPMAAGGSGAGSGMAGIVAAEAVQVSPTVRLAPLSLCSSSADIVVGQKVFAIGNPFGLDHTLTVGVVSGTGREIQSISGRPIQDVIQTDAAINPGNSGGPLLDSGGCLIGINTAIYSPTGANNGVGFAIPVDIVKSSVGQIIQYGKVTRPMLGISFAPDMSSEALGIKAGILVLSAREGGPAWKAGLKGSTRDEYGRLVLGDIITAVNGVKIKSSSDLYRVLDKAQVGDTLRITVLRENSTFEVDVTLESSSPSGGSSGAMQPEQLTPRAQPGQDGPRVKPK</sequence>
<comment type="similarity">
    <text evidence="1">Belongs to the peptidase S1C family.</text>
</comment>
<feature type="region of interest" description="Disordered" evidence="5">
    <location>
        <begin position="491"/>
        <end position="526"/>
    </location>
</feature>
<dbReference type="GO" id="GO:0006508">
    <property type="term" value="P:proteolysis"/>
    <property type="evidence" value="ECO:0007669"/>
    <property type="project" value="UniProtKB-KW"/>
</dbReference>
<keyword evidence="4" id="KW-0720">Serine protease</keyword>
<dbReference type="GO" id="GO:0004252">
    <property type="term" value="F:serine-type endopeptidase activity"/>
    <property type="evidence" value="ECO:0007669"/>
    <property type="project" value="InterPro"/>
</dbReference>
<feature type="region of interest" description="Disordered" evidence="5">
    <location>
        <begin position="230"/>
        <end position="252"/>
    </location>
</feature>
<evidence type="ECO:0000256" key="1">
    <source>
        <dbReference type="ARBA" id="ARBA00010541"/>
    </source>
</evidence>
<comment type="caution">
    <text evidence="7">The sequence shown here is derived from an EMBL/GenBank/DDBJ whole genome shotgun (WGS) entry which is preliminary data.</text>
</comment>
<dbReference type="InterPro" id="IPR039382">
    <property type="entry name" value="DEGP1/8_PDZ_dom"/>
</dbReference>
<keyword evidence="3" id="KW-0378">Hydrolase</keyword>
<dbReference type="InterPro" id="IPR001478">
    <property type="entry name" value="PDZ"/>
</dbReference>
<feature type="region of interest" description="Disordered" evidence="5">
    <location>
        <begin position="1"/>
        <end position="32"/>
    </location>
</feature>
<evidence type="ECO:0000256" key="3">
    <source>
        <dbReference type="ARBA" id="ARBA00022801"/>
    </source>
</evidence>
<proteinExistence type="inferred from homology"/>
<dbReference type="PANTHER" id="PTHR43343:SF2">
    <property type="entry name" value="PDZ DOMAIN-CONTAINING PROTEIN"/>
    <property type="match status" value="1"/>
</dbReference>
<keyword evidence="2" id="KW-0645">Protease</keyword>
<protein>
    <recommendedName>
        <fullName evidence="6">PDZ domain-containing protein</fullName>
    </recommendedName>
</protein>
<dbReference type="Gene3D" id="2.30.42.10">
    <property type="match status" value="1"/>
</dbReference>
<feature type="domain" description="PDZ" evidence="6">
    <location>
        <begin position="374"/>
        <end position="483"/>
    </location>
</feature>
<evidence type="ECO:0000313" key="8">
    <source>
        <dbReference type="Proteomes" id="UP000722791"/>
    </source>
</evidence>
<dbReference type="SMART" id="SM00228">
    <property type="entry name" value="PDZ"/>
    <property type="match status" value="1"/>
</dbReference>
<dbReference type="PRINTS" id="PR00834">
    <property type="entry name" value="PROTEASES2C"/>
</dbReference>
<dbReference type="PANTHER" id="PTHR43343">
    <property type="entry name" value="PEPTIDASE S12"/>
    <property type="match status" value="1"/>
</dbReference>
<evidence type="ECO:0000256" key="4">
    <source>
        <dbReference type="ARBA" id="ARBA00022825"/>
    </source>
</evidence>
<evidence type="ECO:0000256" key="2">
    <source>
        <dbReference type="ARBA" id="ARBA00022670"/>
    </source>
</evidence>
<dbReference type="SUPFAM" id="SSF50156">
    <property type="entry name" value="PDZ domain-like"/>
    <property type="match status" value="1"/>
</dbReference>
<dbReference type="Gene3D" id="2.40.10.10">
    <property type="entry name" value="Trypsin-like serine proteases"/>
    <property type="match status" value="1"/>
</dbReference>
<dbReference type="PROSITE" id="PS50106">
    <property type="entry name" value="PDZ"/>
    <property type="match status" value="1"/>
</dbReference>
<dbReference type="InterPro" id="IPR036034">
    <property type="entry name" value="PDZ_sf"/>
</dbReference>
<evidence type="ECO:0000259" key="6">
    <source>
        <dbReference type="PROSITE" id="PS50106"/>
    </source>
</evidence>
<dbReference type="EMBL" id="BNCQ01000012">
    <property type="protein sequence ID" value="GIM02889.1"/>
    <property type="molecule type" value="Genomic_DNA"/>
</dbReference>
<organism evidence="7 8">
    <name type="scientific">Volvox reticuliferus</name>
    <dbReference type="NCBI Taxonomy" id="1737510"/>
    <lineage>
        <taxon>Eukaryota</taxon>
        <taxon>Viridiplantae</taxon>
        <taxon>Chlorophyta</taxon>
        <taxon>core chlorophytes</taxon>
        <taxon>Chlorophyceae</taxon>
        <taxon>CS clade</taxon>
        <taxon>Chlamydomonadales</taxon>
        <taxon>Volvocaceae</taxon>
        <taxon>Volvox</taxon>
    </lineage>
</organism>
<feature type="region of interest" description="Disordered" evidence="5">
    <location>
        <begin position="57"/>
        <end position="83"/>
    </location>
</feature>
<dbReference type="InterPro" id="IPR051201">
    <property type="entry name" value="Chloro_Bact_Ser_Proteases"/>
</dbReference>
<dbReference type="Gene3D" id="2.40.10.120">
    <property type="match status" value="1"/>
</dbReference>
<feature type="compositionally biased region" description="Low complexity" evidence="5">
    <location>
        <begin position="68"/>
        <end position="77"/>
    </location>
</feature>
<accession>A0A8J4GA47</accession>
<name>A0A8J4GA47_9CHLO</name>
<dbReference type="SUPFAM" id="SSF50494">
    <property type="entry name" value="Trypsin-like serine proteases"/>
    <property type="match status" value="1"/>
</dbReference>
<evidence type="ECO:0000256" key="5">
    <source>
        <dbReference type="SAM" id="MobiDB-lite"/>
    </source>
</evidence>
<reference evidence="7" key="1">
    <citation type="journal article" date="2021" name="Proc. Natl. Acad. Sci. U.S.A.">
        <title>Three genomes in the algal genus Volvox reveal the fate of a haploid sex-determining region after a transition to homothallism.</title>
        <authorList>
            <person name="Yamamoto K."/>
            <person name="Hamaji T."/>
            <person name="Kawai-Toyooka H."/>
            <person name="Matsuzaki R."/>
            <person name="Takahashi F."/>
            <person name="Nishimura Y."/>
            <person name="Kawachi M."/>
            <person name="Noguchi H."/>
            <person name="Minakuchi Y."/>
            <person name="Umen J.G."/>
            <person name="Toyoda A."/>
            <person name="Nozaki H."/>
        </authorList>
    </citation>
    <scope>NUCLEOTIDE SEQUENCE</scope>
    <source>
        <strain evidence="7">NIES-3785</strain>
    </source>
</reference>
<feature type="compositionally biased region" description="Polar residues" evidence="5">
    <location>
        <begin position="236"/>
        <end position="246"/>
    </location>
</feature>
<dbReference type="InterPro" id="IPR043504">
    <property type="entry name" value="Peptidase_S1_PA_chymotrypsin"/>
</dbReference>
<dbReference type="Pfam" id="PF13365">
    <property type="entry name" value="Trypsin_2"/>
    <property type="match status" value="1"/>
</dbReference>
<dbReference type="Proteomes" id="UP000722791">
    <property type="component" value="Unassembled WGS sequence"/>
</dbReference>
<gene>
    <name evidence="7" type="ORF">Vretimale_7717</name>
</gene>